<evidence type="ECO:0000313" key="6">
    <source>
        <dbReference type="EMBL" id="SDN48231.1"/>
    </source>
</evidence>
<dbReference type="InterPro" id="IPR036328">
    <property type="entry name" value="MliC_sf"/>
</dbReference>
<protein>
    <submittedName>
        <fullName evidence="6">Membrane-bound lysozyme-inhibitor of c-type lysozyme</fullName>
    </submittedName>
</protein>
<dbReference type="OrthoDB" id="5348860at2"/>
<accession>A0A1H0BRK8</accession>
<evidence type="ECO:0000256" key="2">
    <source>
        <dbReference type="ARBA" id="ARBA00023136"/>
    </source>
</evidence>
<dbReference type="Pfam" id="PF09864">
    <property type="entry name" value="MliC"/>
    <property type="match status" value="1"/>
</dbReference>
<organism evidence="6 7">
    <name type="scientific">Vreelandella arcis</name>
    <dbReference type="NCBI Taxonomy" id="416873"/>
    <lineage>
        <taxon>Bacteria</taxon>
        <taxon>Pseudomonadati</taxon>
        <taxon>Pseudomonadota</taxon>
        <taxon>Gammaproteobacteria</taxon>
        <taxon>Oceanospirillales</taxon>
        <taxon>Halomonadaceae</taxon>
        <taxon>Vreelandella</taxon>
    </lineage>
</organism>
<reference evidence="7" key="1">
    <citation type="submission" date="2016-10" db="EMBL/GenBank/DDBJ databases">
        <authorList>
            <person name="Varghese N."/>
            <person name="Submissions S."/>
        </authorList>
    </citation>
    <scope>NUCLEOTIDE SEQUENCE [LARGE SCALE GENOMIC DNA]</scope>
    <source>
        <strain evidence="7">CGMCC 1.6494</strain>
    </source>
</reference>
<keyword evidence="3" id="KW-0564">Palmitate</keyword>
<evidence type="ECO:0000256" key="3">
    <source>
        <dbReference type="ARBA" id="ARBA00023139"/>
    </source>
</evidence>
<keyword evidence="2" id="KW-0472">Membrane</keyword>
<evidence type="ECO:0000256" key="1">
    <source>
        <dbReference type="ARBA" id="ARBA00022729"/>
    </source>
</evidence>
<keyword evidence="4" id="KW-0449">Lipoprotein</keyword>
<evidence type="ECO:0000256" key="4">
    <source>
        <dbReference type="ARBA" id="ARBA00023288"/>
    </source>
</evidence>
<evidence type="ECO:0000259" key="5">
    <source>
        <dbReference type="Pfam" id="PF09864"/>
    </source>
</evidence>
<dbReference type="Proteomes" id="UP000199677">
    <property type="component" value="Unassembled WGS sequence"/>
</dbReference>
<name>A0A1H0BRK8_9GAMM</name>
<dbReference type="PROSITE" id="PS51257">
    <property type="entry name" value="PROKAR_LIPOPROTEIN"/>
    <property type="match status" value="1"/>
</dbReference>
<dbReference type="AlphaFoldDB" id="A0A1H0BRK8"/>
<dbReference type="Gene3D" id="2.40.128.200">
    <property type="match status" value="1"/>
</dbReference>
<keyword evidence="7" id="KW-1185">Reference proteome</keyword>
<sequence length="245" mass="26146">MMSTPVRFFVLGAAFVAISGCAPLQSPSGSAASSADPALDTKAPLLPSALFSGQSKQFEGWHCSPARQHLITAVDGETLRLWSLHGAWRLPQAVVASGARYQDGEISFWNRGEQAIVETPRGQLKCELAASRAASTRQDHPGVMFRGQGNEPGWTVALAHDSPKLTLSTDYGDNVETLPYMVSVMDNEAGRVVLVNADAEDFFRVRIEAGACFDDMSGQPYPARVTLTLDGQQYSGCGQGIAPSA</sequence>
<dbReference type="SUPFAM" id="SSF141488">
    <property type="entry name" value="YdhA-like"/>
    <property type="match status" value="1"/>
</dbReference>
<proteinExistence type="predicted"/>
<dbReference type="STRING" id="416873.SAMN04487951_105182"/>
<dbReference type="EMBL" id="FNII01000005">
    <property type="protein sequence ID" value="SDN48231.1"/>
    <property type="molecule type" value="Genomic_DNA"/>
</dbReference>
<evidence type="ECO:0000313" key="7">
    <source>
        <dbReference type="Proteomes" id="UP000199677"/>
    </source>
</evidence>
<feature type="domain" description="C-type lysozyme inhibitor" evidence="5">
    <location>
        <begin position="85"/>
        <end position="122"/>
    </location>
</feature>
<dbReference type="RefSeq" id="WP_089704428.1">
    <property type="nucleotide sequence ID" value="NZ_FNII01000005.1"/>
</dbReference>
<dbReference type="InterPro" id="IPR018660">
    <property type="entry name" value="MliC"/>
</dbReference>
<gene>
    <name evidence="6" type="ORF">SAMN04487951_105182</name>
</gene>
<keyword evidence="1" id="KW-0732">Signal</keyword>